<evidence type="ECO:0000256" key="4">
    <source>
        <dbReference type="ARBA" id="ARBA00023002"/>
    </source>
</evidence>
<evidence type="ECO:0000313" key="10">
    <source>
        <dbReference type="Proteomes" id="UP001302812"/>
    </source>
</evidence>
<feature type="transmembrane region" description="Helical" evidence="7">
    <location>
        <begin position="16"/>
        <end position="37"/>
    </location>
</feature>
<gene>
    <name evidence="9" type="ORF">N656DRAFT_67515</name>
</gene>
<keyword evidence="7" id="KW-0472">Membrane</keyword>
<evidence type="ECO:0000256" key="3">
    <source>
        <dbReference type="ARBA" id="ARBA00022827"/>
    </source>
</evidence>
<keyword evidence="2" id="KW-0285">Flavoprotein</keyword>
<dbReference type="PANTHER" id="PTHR13789:SF215">
    <property type="entry name" value="FAD-BINDING DOMAIN-CONTAINING PROTEIN-RELATED"/>
    <property type="match status" value="1"/>
</dbReference>
<dbReference type="GO" id="GO:0071949">
    <property type="term" value="F:FAD binding"/>
    <property type="evidence" value="ECO:0007669"/>
    <property type="project" value="InterPro"/>
</dbReference>
<dbReference type="Pfam" id="PF01494">
    <property type="entry name" value="FAD_binding_3"/>
    <property type="match status" value="1"/>
</dbReference>
<comment type="similarity">
    <text evidence="1">Belongs to the paxM FAD-dependent monooxygenase family.</text>
</comment>
<accession>A0AAN6TNS5</accession>
<dbReference type="SUPFAM" id="SSF51905">
    <property type="entry name" value="FAD/NAD(P)-binding domain"/>
    <property type="match status" value="1"/>
</dbReference>
<evidence type="ECO:0000259" key="8">
    <source>
        <dbReference type="Pfam" id="PF01494"/>
    </source>
</evidence>
<evidence type="ECO:0000256" key="5">
    <source>
        <dbReference type="ARBA" id="ARBA00023033"/>
    </source>
</evidence>
<dbReference type="SUPFAM" id="SSF54373">
    <property type="entry name" value="FAD-linked reductases, C-terminal domain"/>
    <property type="match status" value="1"/>
</dbReference>
<reference evidence="9" key="1">
    <citation type="journal article" date="2023" name="Mol. Phylogenet. Evol.">
        <title>Genome-scale phylogeny and comparative genomics of the fungal order Sordariales.</title>
        <authorList>
            <person name="Hensen N."/>
            <person name="Bonometti L."/>
            <person name="Westerberg I."/>
            <person name="Brannstrom I.O."/>
            <person name="Guillou S."/>
            <person name="Cros-Aarteil S."/>
            <person name="Calhoun S."/>
            <person name="Haridas S."/>
            <person name="Kuo A."/>
            <person name="Mondo S."/>
            <person name="Pangilinan J."/>
            <person name="Riley R."/>
            <person name="LaButti K."/>
            <person name="Andreopoulos B."/>
            <person name="Lipzen A."/>
            <person name="Chen C."/>
            <person name="Yan M."/>
            <person name="Daum C."/>
            <person name="Ng V."/>
            <person name="Clum A."/>
            <person name="Steindorff A."/>
            <person name="Ohm R.A."/>
            <person name="Martin F."/>
            <person name="Silar P."/>
            <person name="Natvig D.O."/>
            <person name="Lalanne C."/>
            <person name="Gautier V."/>
            <person name="Ament-Velasquez S.L."/>
            <person name="Kruys A."/>
            <person name="Hutchinson M.I."/>
            <person name="Powell A.J."/>
            <person name="Barry K."/>
            <person name="Miller A.N."/>
            <person name="Grigoriev I.V."/>
            <person name="Debuchy R."/>
            <person name="Gladieux P."/>
            <person name="Hiltunen Thoren M."/>
            <person name="Johannesson H."/>
        </authorList>
    </citation>
    <scope>NUCLEOTIDE SEQUENCE</scope>
    <source>
        <strain evidence="9">CBS 508.74</strain>
    </source>
</reference>
<dbReference type="GeneID" id="89934600"/>
<keyword evidence="7" id="KW-1133">Transmembrane helix</keyword>
<comment type="caution">
    <text evidence="9">The sequence shown here is derived from an EMBL/GenBank/DDBJ whole genome shotgun (WGS) entry which is preliminary data.</text>
</comment>
<feature type="domain" description="FAD-binding" evidence="8">
    <location>
        <begin position="22"/>
        <end position="362"/>
    </location>
</feature>
<reference evidence="9" key="2">
    <citation type="submission" date="2023-05" db="EMBL/GenBank/DDBJ databases">
        <authorList>
            <consortium name="Lawrence Berkeley National Laboratory"/>
            <person name="Steindorff A."/>
            <person name="Hensen N."/>
            <person name="Bonometti L."/>
            <person name="Westerberg I."/>
            <person name="Brannstrom I.O."/>
            <person name="Guillou S."/>
            <person name="Cros-Aarteil S."/>
            <person name="Calhoun S."/>
            <person name="Haridas S."/>
            <person name="Kuo A."/>
            <person name="Mondo S."/>
            <person name="Pangilinan J."/>
            <person name="Riley R."/>
            <person name="Labutti K."/>
            <person name="Andreopoulos B."/>
            <person name="Lipzen A."/>
            <person name="Chen C."/>
            <person name="Yanf M."/>
            <person name="Daum C."/>
            <person name="Ng V."/>
            <person name="Clum A."/>
            <person name="Ohm R."/>
            <person name="Martin F."/>
            <person name="Silar P."/>
            <person name="Natvig D."/>
            <person name="Lalanne C."/>
            <person name="Gautier V."/>
            <person name="Ament-Velasquez S.L."/>
            <person name="Kruys A."/>
            <person name="Hutchinson M.I."/>
            <person name="Powell A.J."/>
            <person name="Barry K."/>
            <person name="Miller A.N."/>
            <person name="Grigoriev I.V."/>
            <person name="Debuchy R."/>
            <person name="Gladieux P."/>
            <person name="Thoren M.H."/>
            <person name="Johannesson H."/>
        </authorList>
    </citation>
    <scope>NUCLEOTIDE SEQUENCE</scope>
    <source>
        <strain evidence="9">CBS 508.74</strain>
    </source>
</reference>
<dbReference type="InterPro" id="IPR036188">
    <property type="entry name" value="FAD/NAD-bd_sf"/>
</dbReference>
<evidence type="ECO:0000256" key="1">
    <source>
        <dbReference type="ARBA" id="ARBA00007992"/>
    </source>
</evidence>
<dbReference type="PANTHER" id="PTHR13789">
    <property type="entry name" value="MONOOXYGENASE"/>
    <property type="match status" value="1"/>
</dbReference>
<protein>
    <submittedName>
        <fullName evidence="9">FAD/NAD(P)-binding domain-containing protein</fullName>
    </submittedName>
</protein>
<evidence type="ECO:0000256" key="2">
    <source>
        <dbReference type="ARBA" id="ARBA00022630"/>
    </source>
</evidence>
<dbReference type="InterPro" id="IPR050493">
    <property type="entry name" value="FAD-dep_Monooxygenase_BioMet"/>
</dbReference>
<dbReference type="EMBL" id="MU853332">
    <property type="protein sequence ID" value="KAK4117870.1"/>
    <property type="molecule type" value="Genomic_DNA"/>
</dbReference>
<dbReference type="PRINTS" id="PR00420">
    <property type="entry name" value="RNGMNOXGNASE"/>
</dbReference>
<dbReference type="AlphaFoldDB" id="A0AAN6TNS5"/>
<evidence type="ECO:0000313" key="9">
    <source>
        <dbReference type="EMBL" id="KAK4117870.1"/>
    </source>
</evidence>
<keyword evidence="7" id="KW-0812">Transmembrane</keyword>
<dbReference type="InterPro" id="IPR002938">
    <property type="entry name" value="FAD-bd"/>
</dbReference>
<organism evidence="9 10">
    <name type="scientific">Canariomyces notabilis</name>
    <dbReference type="NCBI Taxonomy" id="2074819"/>
    <lineage>
        <taxon>Eukaryota</taxon>
        <taxon>Fungi</taxon>
        <taxon>Dikarya</taxon>
        <taxon>Ascomycota</taxon>
        <taxon>Pezizomycotina</taxon>
        <taxon>Sordariomycetes</taxon>
        <taxon>Sordariomycetidae</taxon>
        <taxon>Sordariales</taxon>
        <taxon>Chaetomiaceae</taxon>
        <taxon>Canariomyces</taxon>
    </lineage>
</organism>
<feature type="region of interest" description="Disordered" evidence="6">
    <location>
        <begin position="457"/>
        <end position="478"/>
    </location>
</feature>
<keyword evidence="10" id="KW-1185">Reference proteome</keyword>
<evidence type="ECO:0000256" key="6">
    <source>
        <dbReference type="SAM" id="MobiDB-lite"/>
    </source>
</evidence>
<keyword evidence="4" id="KW-0560">Oxidoreductase</keyword>
<dbReference type="Gene3D" id="3.50.50.60">
    <property type="entry name" value="FAD/NAD(P)-binding domain"/>
    <property type="match status" value="1"/>
</dbReference>
<dbReference type="GO" id="GO:0004497">
    <property type="term" value="F:monooxygenase activity"/>
    <property type="evidence" value="ECO:0007669"/>
    <property type="project" value="UniProtKB-KW"/>
</dbReference>
<dbReference type="RefSeq" id="XP_064675440.1">
    <property type="nucleotide sequence ID" value="XM_064810475.1"/>
</dbReference>
<name>A0AAN6TNS5_9PEZI</name>
<keyword evidence="5" id="KW-0503">Monooxygenase</keyword>
<sequence>MGSTAPQSQNPNPPHVYTGAAGVVGAGIAGLCAAIGLRRAGWEVEVFEKSRFKNEIGAAITVPSNATLVLKRWGFDLEKAGAVPNDKLTIARAADLEVFYREEFPEMASEFGHGIWTIHRVDLHRGLREIATAIRRESADGEEEGRFGPPVEIRLGCEVVGVDCERGILRLPDGQTVEKDLVIIADGAHSALLSDFTGHPSVDQRTGRSVYRWLVSMDDVMADPVLRAQYEGELPGYTAYSSPDMKLLWVTYTCRGGKVLNNALVHTTQTGEGEPGEENQWHAPVSRDQVLSRLEGFHPSLKKIVAMASEDGIKVHNLFKRPALTSFVRGVTAVVGDAAHVMLPTHGAGGGIAIESAASLEVLFSRVDGRNGAMVQQRLAVFDKLRIPRCNLTMLASNGGPEWRQLPGVVEEIRRFYSGPLPPAGLLQYNKPFREIFFCHDEFRAAGQALAQLNQAPSSSGLASAEAEHDSPGAAPTP</sequence>
<proteinExistence type="inferred from homology"/>
<evidence type="ECO:0000256" key="7">
    <source>
        <dbReference type="SAM" id="Phobius"/>
    </source>
</evidence>
<dbReference type="Proteomes" id="UP001302812">
    <property type="component" value="Unassembled WGS sequence"/>
</dbReference>
<keyword evidence="3" id="KW-0274">FAD</keyword>